<dbReference type="RefSeq" id="XP_001645549.1">
    <property type="nucleotide sequence ID" value="XM_001645499.1"/>
</dbReference>
<dbReference type="PhylomeDB" id="A7TJC2"/>
<organism evidence="5">
    <name type="scientific">Vanderwaltozyma polyspora (strain ATCC 22028 / DSM 70294 / BCRC 21397 / CBS 2163 / NBRC 10782 / NRRL Y-8283 / UCD 57-17)</name>
    <name type="common">Kluyveromyces polysporus</name>
    <dbReference type="NCBI Taxonomy" id="436907"/>
    <lineage>
        <taxon>Eukaryota</taxon>
        <taxon>Fungi</taxon>
        <taxon>Dikarya</taxon>
        <taxon>Ascomycota</taxon>
        <taxon>Saccharomycotina</taxon>
        <taxon>Saccharomycetes</taxon>
        <taxon>Saccharomycetales</taxon>
        <taxon>Saccharomycetaceae</taxon>
        <taxon>Vanderwaltozyma</taxon>
    </lineage>
</organism>
<dbReference type="OrthoDB" id="5961at2759"/>
<evidence type="ECO:0000256" key="2">
    <source>
        <dbReference type="SAM" id="Phobius"/>
    </source>
</evidence>
<dbReference type="GO" id="GO:0006998">
    <property type="term" value="P:nuclear envelope organization"/>
    <property type="evidence" value="ECO:0007669"/>
    <property type="project" value="InterPro"/>
</dbReference>
<dbReference type="Pfam" id="PF10104">
    <property type="entry name" value="Brr6_like_C_C"/>
    <property type="match status" value="1"/>
</dbReference>
<dbReference type="HOGENOM" id="CLU_031411_1_0_1"/>
<dbReference type="GO" id="GO:0031965">
    <property type="term" value="C:nuclear membrane"/>
    <property type="evidence" value="ECO:0007669"/>
    <property type="project" value="InterPro"/>
</dbReference>
<accession>A7TJC2</accession>
<evidence type="ECO:0000256" key="1">
    <source>
        <dbReference type="SAM" id="MobiDB-lite"/>
    </source>
</evidence>
<sequence>MSDDMNNYNHNGGEIESVSPIRLTSRDNMCSLPPHLLNKYMPHFPTNPSPLRQLLELTEYAEDIDDEDLENDGGEDGGDRGISDISDDFEFKKLSPTSFLKWNNDKWGIISKKKSTGRGNNTKFKKYIENSDRDGPSLIKKLKPELFNLHVLTALCKGCISPTAIGILIAIKIYNISLEHNGYTLDSRIEKNSYDNLYSCNGFVMGDENNSNSSESNLERPPMFGVDYLEYSRDYFGDDNECKEGDNFDDKGDDNVDKIYIEENKTSIKLPSPTWDNSKPKYKTLYNTLYYSQLTLNGVVLLLITSLTIKFSKTLYYEISKVMSEKKLQFEYKSLECKENYFHNNCGTSKPKASIVAEHCIEWKECMSKNQDFFYLFKSSMSIELIYQTLESFFKPMAFKEAILIVIGLAIWLFSSNFLFGFFRVLSYHGISSDSIPPEKKHN</sequence>
<keyword evidence="5" id="KW-1185">Reference proteome</keyword>
<dbReference type="Proteomes" id="UP000000267">
    <property type="component" value="Unassembled WGS sequence"/>
</dbReference>
<dbReference type="GeneID" id="5545933"/>
<feature type="domain" description="Brl1/Brr6" evidence="3">
    <location>
        <begin position="288"/>
        <end position="424"/>
    </location>
</feature>
<feature type="compositionally biased region" description="Acidic residues" evidence="1">
    <location>
        <begin position="65"/>
        <end position="76"/>
    </location>
</feature>
<keyword evidence="2" id="KW-0472">Membrane</keyword>
<feature type="transmembrane region" description="Helical" evidence="2">
    <location>
        <begin position="289"/>
        <end position="309"/>
    </location>
</feature>
<gene>
    <name evidence="4" type="ORF">Kpol_1004p69</name>
</gene>
<evidence type="ECO:0000313" key="4">
    <source>
        <dbReference type="EMBL" id="EDO17691.1"/>
    </source>
</evidence>
<dbReference type="eggNOG" id="KOG4503">
    <property type="taxonomic scope" value="Eukaryota"/>
</dbReference>
<dbReference type="InterPro" id="IPR018767">
    <property type="entry name" value="Brl1/Brr6_dom"/>
</dbReference>
<evidence type="ECO:0000259" key="3">
    <source>
        <dbReference type="SMART" id="SM01042"/>
    </source>
</evidence>
<feature type="region of interest" description="Disordered" evidence="1">
    <location>
        <begin position="65"/>
        <end position="84"/>
    </location>
</feature>
<reference evidence="4 5" key="1">
    <citation type="journal article" date="2007" name="Proc. Natl. Acad. Sci. U.S.A.">
        <title>Independent sorting-out of thousands of duplicated gene pairs in two yeast species descended from a whole-genome duplication.</title>
        <authorList>
            <person name="Scannell D.R."/>
            <person name="Frank A.C."/>
            <person name="Conant G.C."/>
            <person name="Byrne K.P."/>
            <person name="Woolfit M."/>
            <person name="Wolfe K.H."/>
        </authorList>
    </citation>
    <scope>NUCLEOTIDE SEQUENCE [LARGE SCALE GENOMIC DNA]</scope>
    <source>
        <strain evidence="5">ATCC 22028 / DSM 70294 / BCRC 21397 / CBS 2163 / NBRC 10782 / NRRL Y-8283 / UCD 57-17</strain>
    </source>
</reference>
<dbReference type="AlphaFoldDB" id="A7TJC2"/>
<name>A7TJC2_VANPO</name>
<dbReference type="FunCoup" id="A7TJC2">
    <property type="interactions" value="40"/>
</dbReference>
<dbReference type="OMA" id="LETQCAT"/>
<dbReference type="EMBL" id="DS480400">
    <property type="protein sequence ID" value="EDO17691.1"/>
    <property type="molecule type" value="Genomic_DNA"/>
</dbReference>
<keyword evidence="2" id="KW-0812">Transmembrane</keyword>
<dbReference type="InParanoid" id="A7TJC2"/>
<dbReference type="PANTHER" id="PTHR28136">
    <property type="entry name" value="NUCLEUS EXPORT PROTEIN BRR6"/>
    <property type="match status" value="1"/>
</dbReference>
<keyword evidence="2" id="KW-1133">Transmembrane helix</keyword>
<protein>
    <recommendedName>
        <fullName evidence="3">Brl1/Brr6 domain-containing protein</fullName>
    </recommendedName>
</protein>
<dbReference type="InterPro" id="IPR040202">
    <property type="entry name" value="Brl1/Brr6"/>
</dbReference>
<dbReference type="PANTHER" id="PTHR28136:SF1">
    <property type="entry name" value="NUCLEUS EXPORT PROTEIN BRL1"/>
    <property type="match status" value="1"/>
</dbReference>
<dbReference type="GO" id="GO:0055088">
    <property type="term" value="P:lipid homeostasis"/>
    <property type="evidence" value="ECO:0007669"/>
    <property type="project" value="InterPro"/>
</dbReference>
<dbReference type="KEGG" id="vpo:Kpol_1004p69"/>
<dbReference type="SMART" id="SM01042">
    <property type="entry name" value="Brr6_like_C_C"/>
    <property type="match status" value="1"/>
</dbReference>
<proteinExistence type="predicted"/>
<evidence type="ECO:0000313" key="5">
    <source>
        <dbReference type="Proteomes" id="UP000000267"/>
    </source>
</evidence>
<feature type="transmembrane region" description="Helical" evidence="2">
    <location>
        <begin position="402"/>
        <end position="423"/>
    </location>
</feature>